<dbReference type="EMBL" id="JAMFTS010000001">
    <property type="protein sequence ID" value="KAJ4809828.1"/>
    <property type="molecule type" value="Genomic_DNA"/>
</dbReference>
<organism evidence="3 4">
    <name type="scientific">Rhynchospora pubera</name>
    <dbReference type="NCBI Taxonomy" id="906938"/>
    <lineage>
        <taxon>Eukaryota</taxon>
        <taxon>Viridiplantae</taxon>
        <taxon>Streptophyta</taxon>
        <taxon>Embryophyta</taxon>
        <taxon>Tracheophyta</taxon>
        <taxon>Spermatophyta</taxon>
        <taxon>Magnoliopsida</taxon>
        <taxon>Liliopsida</taxon>
        <taxon>Poales</taxon>
        <taxon>Cyperaceae</taxon>
        <taxon>Cyperoideae</taxon>
        <taxon>Rhynchosporeae</taxon>
        <taxon>Rhynchospora</taxon>
    </lineage>
</organism>
<dbReference type="InterPro" id="IPR036397">
    <property type="entry name" value="RNaseH_sf"/>
</dbReference>
<protein>
    <submittedName>
        <fullName evidence="3">Ribonuclease H-like superfamily protein</fullName>
    </submittedName>
</protein>
<evidence type="ECO:0000313" key="4">
    <source>
        <dbReference type="Proteomes" id="UP001140206"/>
    </source>
</evidence>
<evidence type="ECO:0000259" key="2">
    <source>
        <dbReference type="Pfam" id="PF13966"/>
    </source>
</evidence>
<dbReference type="AlphaFoldDB" id="A0AAV8H3L2"/>
<dbReference type="Gene3D" id="3.30.420.10">
    <property type="entry name" value="Ribonuclease H-like superfamily/Ribonuclease H"/>
    <property type="match status" value="1"/>
</dbReference>
<reference evidence="3" key="1">
    <citation type="submission" date="2022-08" db="EMBL/GenBank/DDBJ databases">
        <authorList>
            <person name="Marques A."/>
        </authorList>
    </citation>
    <scope>NUCLEOTIDE SEQUENCE</scope>
    <source>
        <strain evidence="3">RhyPub2mFocal</strain>
        <tissue evidence="3">Leaves</tissue>
    </source>
</reference>
<feature type="domain" description="RNase H type-1" evidence="1">
    <location>
        <begin position="197"/>
        <end position="306"/>
    </location>
</feature>
<gene>
    <name evidence="3" type="ORF">LUZ62_022394</name>
</gene>
<dbReference type="InterPro" id="IPR026960">
    <property type="entry name" value="RVT-Znf"/>
</dbReference>
<proteinExistence type="predicted"/>
<name>A0AAV8H3L2_9POAL</name>
<dbReference type="InterPro" id="IPR002156">
    <property type="entry name" value="RNaseH_domain"/>
</dbReference>
<dbReference type="InterPro" id="IPR052929">
    <property type="entry name" value="RNase_H-like_EbsB-rel"/>
</dbReference>
<dbReference type="PANTHER" id="PTHR47074:SF11">
    <property type="entry name" value="REVERSE TRANSCRIPTASE-LIKE PROTEIN"/>
    <property type="match status" value="1"/>
</dbReference>
<evidence type="ECO:0000259" key="1">
    <source>
        <dbReference type="Pfam" id="PF13456"/>
    </source>
</evidence>
<dbReference type="Pfam" id="PF13456">
    <property type="entry name" value="RVT_3"/>
    <property type="match status" value="1"/>
</dbReference>
<dbReference type="Proteomes" id="UP001140206">
    <property type="component" value="Chromosome 1"/>
</dbReference>
<dbReference type="InterPro" id="IPR044730">
    <property type="entry name" value="RNase_H-like_dom_plant"/>
</dbReference>
<sequence length="326" mass="37203">MHNAPHFPEELYKLIWKTANVLPRARLFLWRAVREALPVDQVISSRLSKPPQGCPLCGETNETGVHVMFKCTNAQPIWRMSQFDLTTVALPDSMELLLTYLAKEVGEENWPYMVSVLWSWWKDRCKIVYEGSRLNPTKTIAVANYWPTTLQKATLCNKLTRQSEQVLHQNGGLPLPAFSCWVDASWVRAGVGGCGKAYVLYSEEGDLGQYQMLVGEASSPYHAELLSLKEAVRSVHKMGISSCVFYTDCLLLHDIISGSRSPEAADWWAYDETLELVLEWNRHKQFVCFYVNRDQNQLADELAKFARVRDISTVDFTFPTICIPQM</sequence>
<dbReference type="InterPro" id="IPR012337">
    <property type="entry name" value="RNaseH-like_sf"/>
</dbReference>
<dbReference type="GO" id="GO:0003676">
    <property type="term" value="F:nucleic acid binding"/>
    <property type="evidence" value="ECO:0007669"/>
    <property type="project" value="InterPro"/>
</dbReference>
<comment type="caution">
    <text evidence="3">The sequence shown here is derived from an EMBL/GenBank/DDBJ whole genome shotgun (WGS) entry which is preliminary data.</text>
</comment>
<dbReference type="PANTHER" id="PTHR47074">
    <property type="entry name" value="BNAC02G40300D PROTEIN"/>
    <property type="match status" value="1"/>
</dbReference>
<keyword evidence="4" id="KW-1185">Reference proteome</keyword>
<accession>A0AAV8H3L2</accession>
<dbReference type="GO" id="GO:0004523">
    <property type="term" value="F:RNA-DNA hybrid ribonuclease activity"/>
    <property type="evidence" value="ECO:0007669"/>
    <property type="project" value="InterPro"/>
</dbReference>
<dbReference type="SUPFAM" id="SSF53098">
    <property type="entry name" value="Ribonuclease H-like"/>
    <property type="match status" value="1"/>
</dbReference>
<evidence type="ECO:0000313" key="3">
    <source>
        <dbReference type="EMBL" id="KAJ4809828.1"/>
    </source>
</evidence>
<dbReference type="Pfam" id="PF13966">
    <property type="entry name" value="zf-RVT"/>
    <property type="match status" value="1"/>
</dbReference>
<feature type="domain" description="Reverse transcriptase zinc-binding" evidence="2">
    <location>
        <begin position="10"/>
        <end position="78"/>
    </location>
</feature>
<dbReference type="CDD" id="cd06222">
    <property type="entry name" value="RNase_H_like"/>
    <property type="match status" value="1"/>
</dbReference>